<sequence length="96" mass="11055">MFECIPKVELADSVLTMLELDRATLDFEFTRLNQSNEVLANTILAFEDNVFQAAAPDLESEFPEFHQKLSRELHFSFLALLSMIDRSLKQQSEESI</sequence>
<accession>A0A0W0GL77</accession>
<dbReference type="EMBL" id="LFDV01000001">
    <property type="protein sequence ID" value="KTB49322.1"/>
    <property type="molecule type" value="Genomic_DNA"/>
</dbReference>
<organism evidence="1 2">
    <name type="scientific">Dehalogenimonas alkenigignens</name>
    <dbReference type="NCBI Taxonomy" id="1217799"/>
    <lineage>
        <taxon>Bacteria</taxon>
        <taxon>Bacillati</taxon>
        <taxon>Chloroflexota</taxon>
        <taxon>Dehalococcoidia</taxon>
        <taxon>Dehalococcoidales</taxon>
        <taxon>Dehalococcoidaceae</taxon>
        <taxon>Dehalogenimonas</taxon>
    </lineage>
</organism>
<evidence type="ECO:0000313" key="2">
    <source>
        <dbReference type="Proteomes" id="UP000053947"/>
    </source>
</evidence>
<proteinExistence type="predicted"/>
<dbReference type="STRING" id="1217799.DEALK_02350"/>
<evidence type="ECO:0000313" key="1">
    <source>
        <dbReference type="EMBL" id="KTB49322.1"/>
    </source>
</evidence>
<protein>
    <submittedName>
        <fullName evidence="1">Uncharacterized protein</fullName>
    </submittedName>
</protein>
<dbReference type="AlphaFoldDB" id="A0A0W0GL77"/>
<gene>
    <name evidence="1" type="ORF">DEALK_02350</name>
</gene>
<reference evidence="1 2" key="1">
    <citation type="submission" date="2015-06" db="EMBL/GenBank/DDBJ databases">
        <title>Genome sequence of the organohalide-respiring Dehalogenimonas alkenigignens type strain (IP3-3T).</title>
        <authorList>
            <person name="Key T.A."/>
            <person name="Richmond D.P."/>
            <person name="Bowman K.S."/>
            <person name="Cho Y.-J."/>
            <person name="Chun J."/>
            <person name="da Costa M.S."/>
            <person name="Rainey F.A."/>
            <person name="Moe W.M."/>
        </authorList>
    </citation>
    <scope>NUCLEOTIDE SEQUENCE [LARGE SCALE GENOMIC DNA]</scope>
    <source>
        <strain evidence="1 2">IP3-3</strain>
    </source>
</reference>
<name>A0A0W0GL77_9CHLR</name>
<comment type="caution">
    <text evidence="1">The sequence shown here is derived from an EMBL/GenBank/DDBJ whole genome shotgun (WGS) entry which is preliminary data.</text>
</comment>
<dbReference type="Proteomes" id="UP000053947">
    <property type="component" value="Unassembled WGS sequence"/>
</dbReference>
<keyword evidence="2" id="KW-1185">Reference proteome</keyword>